<dbReference type="EMBL" id="KZ824911">
    <property type="protein sequence ID" value="RAH75783.1"/>
    <property type="molecule type" value="Genomic_DNA"/>
</dbReference>
<accession>A0A8T8WJA3</accession>
<dbReference type="RefSeq" id="XP_025521677.1">
    <property type="nucleotide sequence ID" value="XM_025669394.1"/>
</dbReference>
<evidence type="ECO:0000256" key="1">
    <source>
        <dbReference type="ARBA" id="ARBA00009009"/>
    </source>
</evidence>
<dbReference type="OrthoDB" id="428260at2759"/>
<dbReference type="InterPro" id="IPR012338">
    <property type="entry name" value="Beta-lactam/transpept-like"/>
</dbReference>
<organism evidence="5 6">
    <name type="scientific">Aspergillus japonicus CBS 114.51</name>
    <dbReference type="NCBI Taxonomy" id="1448312"/>
    <lineage>
        <taxon>Eukaryota</taxon>
        <taxon>Fungi</taxon>
        <taxon>Dikarya</taxon>
        <taxon>Ascomycota</taxon>
        <taxon>Pezizomycotina</taxon>
        <taxon>Eurotiomycetes</taxon>
        <taxon>Eurotiomycetidae</taxon>
        <taxon>Eurotiales</taxon>
        <taxon>Aspergillaceae</taxon>
        <taxon>Aspergillus</taxon>
        <taxon>Aspergillus subgen. Circumdati</taxon>
    </lineage>
</organism>
<dbReference type="Proteomes" id="UP000249497">
    <property type="component" value="Unassembled WGS sequence"/>
</dbReference>
<evidence type="ECO:0000259" key="4">
    <source>
        <dbReference type="Pfam" id="PF00144"/>
    </source>
</evidence>
<keyword evidence="2" id="KW-0378">Hydrolase</keyword>
<dbReference type="Pfam" id="PF00144">
    <property type="entry name" value="Beta-lactamase"/>
    <property type="match status" value="1"/>
</dbReference>
<protein>
    <submittedName>
        <fullName evidence="5">Putative penicillin-binding protein</fullName>
    </submittedName>
</protein>
<sequence length="399" mass="44370">MTWGERFQTATAPGPNQITPGAVVMAADGAGNIIHSEARGVTSVEPDRARPMTVDTPLWVASCTKLLTTIATLQMVEQGKLRLDMEVNDLLPEVGALQILTGFGPNKQPQLRKPAAPITVHHLLTQQSGMTYDFLDARLRKWRELRGEEMLDWEWPVHERCTTPLVYEPGQGWAYSVSIDWAGKLVERLNGNCRLGDYMRKHIFEPLGMTMVTFRPLEHDQLRAQLPDATERSSTGKLVPTQPYFRGPNQDPGDDLGGGGLYCTPAEFLKVLVSLLADDEKLLRSTTVKKMFTPQLKDPRALLAVTRDPELGPMVRAGVASEDWQYGYGGTLHTADVPGVCRRGTLSWQGMPNCYWWIDRASATCGLYMSQLMPAGDGPSMDLAIDFRREIFRRANASI</sequence>
<dbReference type="AlphaFoldDB" id="A0A8T8WJA3"/>
<dbReference type="InterPro" id="IPR050789">
    <property type="entry name" value="Diverse_Enzym_Activities"/>
</dbReference>
<evidence type="ECO:0000313" key="5">
    <source>
        <dbReference type="EMBL" id="RAH75783.1"/>
    </source>
</evidence>
<evidence type="ECO:0000256" key="3">
    <source>
        <dbReference type="SAM" id="MobiDB-lite"/>
    </source>
</evidence>
<dbReference type="Gene3D" id="3.40.710.10">
    <property type="entry name" value="DD-peptidase/beta-lactamase superfamily"/>
    <property type="match status" value="1"/>
</dbReference>
<keyword evidence="6" id="KW-1185">Reference proteome</keyword>
<dbReference type="GeneID" id="37173086"/>
<dbReference type="PANTHER" id="PTHR43283">
    <property type="entry name" value="BETA-LACTAMASE-RELATED"/>
    <property type="match status" value="1"/>
</dbReference>
<comment type="similarity">
    <text evidence="1">Belongs to the class-A beta-lactamase family.</text>
</comment>
<feature type="region of interest" description="Disordered" evidence="3">
    <location>
        <begin position="227"/>
        <end position="251"/>
    </location>
</feature>
<evidence type="ECO:0000313" key="6">
    <source>
        <dbReference type="Proteomes" id="UP000249497"/>
    </source>
</evidence>
<evidence type="ECO:0000256" key="2">
    <source>
        <dbReference type="ARBA" id="ARBA00022801"/>
    </source>
</evidence>
<proteinExistence type="inferred from homology"/>
<reference evidence="5 6" key="1">
    <citation type="submission" date="2018-02" db="EMBL/GenBank/DDBJ databases">
        <title>The genomes of Aspergillus section Nigri reveals drivers in fungal speciation.</title>
        <authorList>
            <consortium name="DOE Joint Genome Institute"/>
            <person name="Vesth T.C."/>
            <person name="Nybo J."/>
            <person name="Theobald S."/>
            <person name="Brandl J."/>
            <person name="Frisvad J.C."/>
            <person name="Nielsen K.F."/>
            <person name="Lyhne E.K."/>
            <person name="Kogle M.E."/>
            <person name="Kuo A."/>
            <person name="Riley R."/>
            <person name="Clum A."/>
            <person name="Nolan M."/>
            <person name="Lipzen A."/>
            <person name="Salamov A."/>
            <person name="Henrissat B."/>
            <person name="Wiebenga A."/>
            <person name="De vries R.P."/>
            <person name="Grigoriev I.V."/>
            <person name="Mortensen U.H."/>
            <person name="Andersen M.R."/>
            <person name="Baker S.E."/>
        </authorList>
    </citation>
    <scope>NUCLEOTIDE SEQUENCE [LARGE SCALE GENOMIC DNA]</scope>
    <source>
        <strain evidence="5 6">CBS 114.51</strain>
    </source>
</reference>
<name>A0A8T8WJA3_ASPJA</name>
<dbReference type="InterPro" id="IPR001466">
    <property type="entry name" value="Beta-lactam-related"/>
</dbReference>
<feature type="domain" description="Beta-lactamase-related" evidence="4">
    <location>
        <begin position="19"/>
        <end position="384"/>
    </location>
</feature>
<dbReference type="SUPFAM" id="SSF56601">
    <property type="entry name" value="beta-lactamase/transpeptidase-like"/>
    <property type="match status" value="1"/>
</dbReference>
<dbReference type="GO" id="GO:0016787">
    <property type="term" value="F:hydrolase activity"/>
    <property type="evidence" value="ECO:0007669"/>
    <property type="project" value="UniProtKB-KW"/>
</dbReference>
<gene>
    <name evidence="5" type="ORF">BO86DRAFT_350785</name>
</gene>
<dbReference type="PANTHER" id="PTHR43283:SF17">
    <property type="entry name" value="(LOVD), PUTATIVE (AFU_ORTHOLOGUE AFUA_5G00920)-RELATED"/>
    <property type="match status" value="1"/>
</dbReference>